<dbReference type="OrthoDB" id="5898400at2759"/>
<accession>A0A6V7VYW5</accession>
<evidence type="ECO:0000313" key="2">
    <source>
        <dbReference type="Proteomes" id="UP000580250"/>
    </source>
</evidence>
<protein>
    <submittedName>
        <fullName evidence="1">Uncharacterized protein</fullName>
    </submittedName>
</protein>
<gene>
    <name evidence="1" type="ORF">MENT_LOCUS31392</name>
</gene>
<reference evidence="1 2" key="1">
    <citation type="submission" date="2020-08" db="EMBL/GenBank/DDBJ databases">
        <authorList>
            <person name="Koutsovoulos G."/>
            <person name="Danchin GJ E."/>
        </authorList>
    </citation>
    <scope>NUCLEOTIDE SEQUENCE [LARGE SCALE GENOMIC DNA]</scope>
</reference>
<sequence>MPLLDDYPGIYALKLDIMLGQPKNIKTNPANRQFLWKMINRCPVDVDFYKRKLNYAPHVLELSANIYELGCLPRNFEKVNVNDADKGCKTVEKNYNEECEEEMWSTFIICYNSKLEGDDERIELKNKEGGSKCKKPRQHAIEMRVCARRKSFERDNDKNEYKIEYNVYSKIGFSFTHKR</sequence>
<dbReference type="AlphaFoldDB" id="A0A6V7VYW5"/>
<dbReference type="Proteomes" id="UP000580250">
    <property type="component" value="Unassembled WGS sequence"/>
</dbReference>
<proteinExistence type="predicted"/>
<evidence type="ECO:0000313" key="1">
    <source>
        <dbReference type="EMBL" id="CAD2179391.1"/>
    </source>
</evidence>
<organism evidence="1 2">
    <name type="scientific">Meloidogyne enterolobii</name>
    <name type="common">Root-knot nematode worm</name>
    <name type="synonym">Meloidogyne mayaguensis</name>
    <dbReference type="NCBI Taxonomy" id="390850"/>
    <lineage>
        <taxon>Eukaryota</taxon>
        <taxon>Metazoa</taxon>
        <taxon>Ecdysozoa</taxon>
        <taxon>Nematoda</taxon>
        <taxon>Chromadorea</taxon>
        <taxon>Rhabditida</taxon>
        <taxon>Tylenchina</taxon>
        <taxon>Tylenchomorpha</taxon>
        <taxon>Tylenchoidea</taxon>
        <taxon>Meloidogynidae</taxon>
        <taxon>Meloidogyninae</taxon>
        <taxon>Meloidogyne</taxon>
    </lineage>
</organism>
<dbReference type="EMBL" id="CAJEWN010000342">
    <property type="protein sequence ID" value="CAD2179391.1"/>
    <property type="molecule type" value="Genomic_DNA"/>
</dbReference>
<name>A0A6V7VYW5_MELEN</name>
<comment type="caution">
    <text evidence="1">The sequence shown here is derived from an EMBL/GenBank/DDBJ whole genome shotgun (WGS) entry which is preliminary data.</text>
</comment>